<dbReference type="PANTHER" id="PTHR13414">
    <property type="entry name" value="HUEL-CATION TRANSPORTER"/>
    <property type="match status" value="1"/>
</dbReference>
<protein>
    <submittedName>
        <fullName evidence="9">Cation diffusion facilitator family transporter</fullName>
    </submittedName>
</protein>
<dbReference type="InterPro" id="IPR002524">
    <property type="entry name" value="Cation_efflux"/>
</dbReference>
<dbReference type="PANTHER" id="PTHR13414:SF9">
    <property type="entry name" value="PROTON-COUPLED ZINC ANTIPORTER SLC30A9, MITOCHONDRIAL"/>
    <property type="match status" value="1"/>
</dbReference>
<evidence type="ECO:0000313" key="10">
    <source>
        <dbReference type="Proteomes" id="UP001172630"/>
    </source>
</evidence>
<accession>A0ABT7KJR7</accession>
<evidence type="ECO:0000256" key="4">
    <source>
        <dbReference type="ARBA" id="ARBA00022989"/>
    </source>
</evidence>
<dbReference type="SUPFAM" id="SSF161111">
    <property type="entry name" value="Cation efflux protein transmembrane domain-like"/>
    <property type="match status" value="1"/>
</dbReference>
<evidence type="ECO:0000259" key="8">
    <source>
        <dbReference type="Pfam" id="PF01545"/>
    </source>
</evidence>
<keyword evidence="10" id="KW-1185">Reference proteome</keyword>
<comment type="caution">
    <text evidence="9">The sequence shown here is derived from an EMBL/GenBank/DDBJ whole genome shotgun (WGS) entry which is preliminary data.</text>
</comment>
<feature type="transmembrane region" description="Helical" evidence="7">
    <location>
        <begin position="186"/>
        <end position="207"/>
    </location>
</feature>
<gene>
    <name evidence="9" type="ORF">PY650_21700</name>
</gene>
<dbReference type="EMBL" id="JARFYN010000030">
    <property type="protein sequence ID" value="MDL2408213.1"/>
    <property type="molecule type" value="Genomic_DNA"/>
</dbReference>
<evidence type="ECO:0000256" key="6">
    <source>
        <dbReference type="SAM" id="MobiDB-lite"/>
    </source>
</evidence>
<evidence type="ECO:0000256" key="1">
    <source>
        <dbReference type="ARBA" id="ARBA00004141"/>
    </source>
</evidence>
<name>A0ABT7KJR7_9HYPH</name>
<keyword evidence="5 7" id="KW-0472">Membrane</keyword>
<keyword evidence="3 7" id="KW-0812">Transmembrane</keyword>
<feature type="transmembrane region" description="Helical" evidence="7">
    <location>
        <begin position="102"/>
        <end position="125"/>
    </location>
</feature>
<dbReference type="RefSeq" id="WP_285881609.1">
    <property type="nucleotide sequence ID" value="NZ_JARFYN010000030.1"/>
</dbReference>
<keyword evidence="2" id="KW-0813">Transport</keyword>
<comment type="subcellular location">
    <subcellularLocation>
        <location evidence="1">Membrane</location>
        <topology evidence="1">Multi-pass membrane protein</topology>
    </subcellularLocation>
</comment>
<evidence type="ECO:0000256" key="7">
    <source>
        <dbReference type="SAM" id="Phobius"/>
    </source>
</evidence>
<dbReference type="InterPro" id="IPR058533">
    <property type="entry name" value="Cation_efflux_TM"/>
</dbReference>
<feature type="transmembrane region" description="Helical" evidence="7">
    <location>
        <begin position="61"/>
        <end position="82"/>
    </location>
</feature>
<evidence type="ECO:0000313" key="9">
    <source>
        <dbReference type="EMBL" id="MDL2408213.1"/>
    </source>
</evidence>
<evidence type="ECO:0000256" key="5">
    <source>
        <dbReference type="ARBA" id="ARBA00023136"/>
    </source>
</evidence>
<dbReference type="Proteomes" id="UP001172630">
    <property type="component" value="Unassembled WGS sequence"/>
</dbReference>
<sequence>MDTKHPGMASPRAASNAQKLHPQTAHRSPSGQRAVLVALAGDVVVASIKFIAGFLSGSSAMISEGVHTLIDASTEVILLYGLVMSRRRGTPAHQLGYGREVFFWNFVVAILIFSLGSGIAFLAGVRQIIHPATIEGHILNFTVIVCSGAVEIIGLREAFRKSRRGRSKESLYQSLVRQRDPTSMTILFGGIAALVGLIVTACGLLASMVTANAVYDGVASVVIAGILAVTAFKLATESKSLLIGVPADPEIVKGMIATVAAAKPVETVNGVVSVHLSPDQLLVAISVAFKAGLNTETLEAAVAQIEASLRAGFPQIVALFIKPQSQSHYAELHGKGAPLTCFAQVQSVGTTPYTSL</sequence>
<dbReference type="Pfam" id="PF01545">
    <property type="entry name" value="Cation_efflux"/>
    <property type="match status" value="1"/>
</dbReference>
<feature type="transmembrane region" description="Helical" evidence="7">
    <location>
        <begin position="34"/>
        <end position="55"/>
    </location>
</feature>
<feature type="transmembrane region" description="Helical" evidence="7">
    <location>
        <begin position="213"/>
        <end position="232"/>
    </location>
</feature>
<feature type="transmembrane region" description="Helical" evidence="7">
    <location>
        <begin position="137"/>
        <end position="159"/>
    </location>
</feature>
<feature type="region of interest" description="Disordered" evidence="6">
    <location>
        <begin position="1"/>
        <end position="29"/>
    </location>
</feature>
<dbReference type="InterPro" id="IPR040177">
    <property type="entry name" value="SLC30A9"/>
</dbReference>
<organism evidence="9 10">
    <name type="scientific">Rhizobium calliandrae</name>
    <dbReference type="NCBI Taxonomy" id="1312182"/>
    <lineage>
        <taxon>Bacteria</taxon>
        <taxon>Pseudomonadati</taxon>
        <taxon>Pseudomonadota</taxon>
        <taxon>Alphaproteobacteria</taxon>
        <taxon>Hyphomicrobiales</taxon>
        <taxon>Rhizobiaceae</taxon>
        <taxon>Rhizobium/Agrobacterium group</taxon>
        <taxon>Rhizobium</taxon>
    </lineage>
</organism>
<reference evidence="9" key="1">
    <citation type="submission" date="2023-06" db="EMBL/GenBank/DDBJ databases">
        <title>Phylogenetic Diversity of Rhizobium strains.</title>
        <authorList>
            <person name="Moura F.T."/>
            <person name="Helene L.C.F."/>
            <person name="Hungria M."/>
        </authorList>
    </citation>
    <scope>NUCLEOTIDE SEQUENCE</scope>
    <source>
        <strain evidence="9">CCGE524</strain>
    </source>
</reference>
<evidence type="ECO:0000256" key="2">
    <source>
        <dbReference type="ARBA" id="ARBA00022448"/>
    </source>
</evidence>
<dbReference type="InterPro" id="IPR027469">
    <property type="entry name" value="Cation_efflux_TMD_sf"/>
</dbReference>
<proteinExistence type="predicted"/>
<evidence type="ECO:0000256" key="3">
    <source>
        <dbReference type="ARBA" id="ARBA00022692"/>
    </source>
</evidence>
<keyword evidence="4 7" id="KW-1133">Transmembrane helix</keyword>
<dbReference type="Gene3D" id="1.20.1510.10">
    <property type="entry name" value="Cation efflux protein transmembrane domain"/>
    <property type="match status" value="1"/>
</dbReference>
<feature type="domain" description="Cation efflux protein transmembrane" evidence="8">
    <location>
        <begin position="35"/>
        <end position="243"/>
    </location>
</feature>
<dbReference type="NCBIfam" id="TIGR01297">
    <property type="entry name" value="CDF"/>
    <property type="match status" value="1"/>
</dbReference>